<sequence>MSDLYESYNYEVSYRAVLNLDDSIKVFTDKDIIEVSNSISFDIEKNYKTSFSYFSVSILSDIMYGLLLEAKKENLDLQDVEGRINVNLKNPLTILAVKGYNEKAKIDKISLTIYFYLELFDKKLDDFLKNVLDNCFIYNSIKDCVNIDVKFKQIL</sequence>
<dbReference type="RefSeq" id="WP_201275041.1">
    <property type="nucleotide sequence ID" value="NZ_JACVDA010000003.1"/>
</dbReference>
<dbReference type="InterPro" id="IPR015946">
    <property type="entry name" value="KH_dom-like_a/b"/>
</dbReference>
<organism evidence="1 2">
    <name type="scientific">Parvimonas parva</name>
    <dbReference type="NCBI Taxonomy" id="2769485"/>
    <lineage>
        <taxon>Bacteria</taxon>
        <taxon>Bacillati</taxon>
        <taxon>Bacillota</taxon>
        <taxon>Tissierellia</taxon>
        <taxon>Tissierellales</taxon>
        <taxon>Peptoniphilaceae</taxon>
        <taxon>Parvimonas</taxon>
    </lineage>
</organism>
<keyword evidence="2" id="KW-1185">Reference proteome</keyword>
<dbReference type="InterPro" id="IPR003718">
    <property type="entry name" value="OsmC/Ohr_fam"/>
</dbReference>
<evidence type="ECO:0000313" key="1">
    <source>
        <dbReference type="EMBL" id="MBK1467962.1"/>
    </source>
</evidence>
<name>A0ABS1C791_9FIRM</name>
<dbReference type="SUPFAM" id="SSF82784">
    <property type="entry name" value="OsmC-like"/>
    <property type="match status" value="1"/>
</dbReference>
<dbReference type="InterPro" id="IPR036102">
    <property type="entry name" value="OsmC/Ohrsf"/>
</dbReference>
<protein>
    <submittedName>
        <fullName evidence="1">OsmC family protein</fullName>
    </submittedName>
</protein>
<dbReference type="Proteomes" id="UP000823123">
    <property type="component" value="Unassembled WGS sequence"/>
</dbReference>
<evidence type="ECO:0000313" key="2">
    <source>
        <dbReference type="Proteomes" id="UP000823123"/>
    </source>
</evidence>
<dbReference type="Pfam" id="PF02566">
    <property type="entry name" value="OsmC"/>
    <property type="match status" value="1"/>
</dbReference>
<proteinExistence type="predicted"/>
<dbReference type="Gene3D" id="3.30.300.20">
    <property type="match status" value="1"/>
</dbReference>
<dbReference type="EMBL" id="JACVDA010000003">
    <property type="protein sequence ID" value="MBK1467962.1"/>
    <property type="molecule type" value="Genomic_DNA"/>
</dbReference>
<accession>A0ABS1C791</accession>
<reference evidence="1 2" key="1">
    <citation type="submission" date="2020-09" db="EMBL/GenBank/DDBJ databases">
        <title>Parvimonas S3374 sp. nov.</title>
        <authorList>
            <person name="Buhl M."/>
        </authorList>
    </citation>
    <scope>NUCLEOTIDE SEQUENCE [LARGE SCALE GENOMIC DNA]</scope>
    <source>
        <strain evidence="1 2">S3374</strain>
    </source>
</reference>
<comment type="caution">
    <text evidence="1">The sequence shown here is derived from an EMBL/GenBank/DDBJ whole genome shotgun (WGS) entry which is preliminary data.</text>
</comment>
<gene>
    <name evidence="1" type="ORF">IBJ83_01345</name>
</gene>